<dbReference type="PANTHER" id="PTHR36837:SF5">
    <property type="entry name" value="POLY-3-HYDROXYBUTYRATE SYNTHASE"/>
    <property type="match status" value="1"/>
</dbReference>
<dbReference type="InterPro" id="IPR010941">
    <property type="entry name" value="PhaC_N"/>
</dbReference>
<dbReference type="Proteomes" id="UP000193862">
    <property type="component" value="Unassembled WGS sequence"/>
</dbReference>
<dbReference type="NCBIfam" id="TIGR01838">
    <property type="entry name" value="PHA_synth_I"/>
    <property type="match status" value="1"/>
</dbReference>
<feature type="region of interest" description="Disordered" evidence="5">
    <location>
        <begin position="91"/>
        <end position="110"/>
    </location>
</feature>
<feature type="domain" description="AB hydrolase-1" evidence="6">
    <location>
        <begin position="279"/>
        <end position="521"/>
    </location>
</feature>
<dbReference type="EMBL" id="FWFS01000007">
    <property type="protein sequence ID" value="SLN50181.1"/>
    <property type="molecule type" value="Genomic_DNA"/>
</dbReference>
<dbReference type="Gene3D" id="3.40.50.1820">
    <property type="entry name" value="alpha/beta hydrolase"/>
    <property type="match status" value="1"/>
</dbReference>
<dbReference type="Pfam" id="PF07167">
    <property type="entry name" value="PhaC_N"/>
    <property type="match status" value="1"/>
</dbReference>
<sequence>MTSEQKVSDREIDVMSANLAKLEALQERMAKALAKRKPIRTDLQGPGQDLFLKAAAAWMSETMNNPTRMVEHQVGWWGKTLSHYAEAQKRLARGDMTPPPDETPTDRRFSNPLWETHPFFNFIKQQYMMNSEAMVNVVADTEAMDEKDRKRLDYFTRQIVDMMAPTNFLATNPDALEQALKTEGQSLVDGLENFVRDLEANDGEVVVSLADKSAFTVGENLATTQGSVVYRNAYFELIQYAPTTPKVHRTPMLIFPPWINKYYILDMTERNSLVKWVVDQGYTLFVVSWINPDASFKDVTLENYVEHGFLEAIDQVKTITGEQKINVTGYCIAGTTLSLTLAHLKRIGDKSVKSATFFTTLTDFSDTGEVGVFLDEDFLGGLEAEAAQNGVMKSLFMSRTFSYLRSRDLIYTPAIRTYMMGEAPPAFDLLYWNSDGTNLPGKLAVEYLRGLCQRNEFVTSGYRLFGAPVNIKDVDVPLCAVACETDHIATWRASYSGVRKMGSKNKTFILSQSGHIAGIINPPSKKKYGHYTNPDLTLASEDWRAGADFNEGSWWPRWESWLAAKSGAMVKARTPGDSTHPVICAAPGTYVTANPKL</sequence>
<dbReference type="PANTHER" id="PTHR36837">
    <property type="entry name" value="POLY(3-HYDROXYALKANOATE) POLYMERASE SUBUNIT PHAC"/>
    <property type="match status" value="1"/>
</dbReference>
<evidence type="ECO:0000256" key="3">
    <source>
        <dbReference type="ARBA" id="ARBA00022679"/>
    </source>
</evidence>
<dbReference type="GO" id="GO:0016746">
    <property type="term" value="F:acyltransferase activity"/>
    <property type="evidence" value="ECO:0007669"/>
    <property type="project" value="UniProtKB-KW"/>
</dbReference>
<feature type="domain" description="Poly-beta-hydroxybutyrate polymerase N-terminal" evidence="7">
    <location>
        <begin position="106"/>
        <end position="277"/>
    </location>
</feature>
<dbReference type="InterPro" id="IPR000073">
    <property type="entry name" value="AB_hydrolase_1"/>
</dbReference>
<proteinExistence type="predicted"/>
<evidence type="ECO:0000259" key="6">
    <source>
        <dbReference type="Pfam" id="PF00561"/>
    </source>
</evidence>
<keyword evidence="2" id="KW-0963">Cytoplasm</keyword>
<keyword evidence="4 8" id="KW-0012">Acyltransferase</keyword>
<reference evidence="8 9" key="1">
    <citation type="submission" date="2017-03" db="EMBL/GenBank/DDBJ databases">
        <authorList>
            <person name="Afonso C.L."/>
            <person name="Miller P.J."/>
            <person name="Scott M.A."/>
            <person name="Spackman E."/>
            <person name="Goraichik I."/>
            <person name="Dimitrov K.M."/>
            <person name="Suarez D.L."/>
            <person name="Swayne D.E."/>
        </authorList>
    </citation>
    <scope>NUCLEOTIDE SEQUENCE [LARGE SCALE GENOMIC DNA]</scope>
    <source>
        <strain evidence="8 9">CECT 8620</strain>
    </source>
</reference>
<dbReference type="SUPFAM" id="SSF53474">
    <property type="entry name" value="alpha/beta-Hydrolases"/>
    <property type="match status" value="1"/>
</dbReference>
<organism evidence="8 9">
    <name type="scientific">Aquimixticola soesokkakensis</name>
    <dbReference type="NCBI Taxonomy" id="1519096"/>
    <lineage>
        <taxon>Bacteria</taxon>
        <taxon>Pseudomonadati</taxon>
        <taxon>Pseudomonadota</taxon>
        <taxon>Alphaproteobacteria</taxon>
        <taxon>Rhodobacterales</taxon>
        <taxon>Paracoccaceae</taxon>
        <taxon>Aquimixticola</taxon>
    </lineage>
</organism>
<gene>
    <name evidence="8" type="primary">phbC</name>
    <name evidence="8" type="ORF">AQS8620_02158</name>
</gene>
<evidence type="ECO:0000259" key="7">
    <source>
        <dbReference type="Pfam" id="PF07167"/>
    </source>
</evidence>
<comment type="subcellular location">
    <subcellularLocation>
        <location evidence="1">Cytoplasm</location>
    </subcellularLocation>
</comment>
<dbReference type="GO" id="GO:0042619">
    <property type="term" value="P:poly-hydroxybutyrate biosynthetic process"/>
    <property type="evidence" value="ECO:0007669"/>
    <property type="project" value="InterPro"/>
</dbReference>
<dbReference type="OrthoDB" id="7208816at2"/>
<accession>A0A1Y5SWL6</accession>
<dbReference type="AlphaFoldDB" id="A0A1Y5SWL6"/>
<evidence type="ECO:0000256" key="4">
    <source>
        <dbReference type="ARBA" id="ARBA00023315"/>
    </source>
</evidence>
<dbReference type="GO" id="GO:0005737">
    <property type="term" value="C:cytoplasm"/>
    <property type="evidence" value="ECO:0007669"/>
    <property type="project" value="UniProtKB-SubCell"/>
</dbReference>
<name>A0A1Y5SWL6_9RHOB</name>
<evidence type="ECO:0000256" key="1">
    <source>
        <dbReference type="ARBA" id="ARBA00004496"/>
    </source>
</evidence>
<dbReference type="RefSeq" id="WP_085836868.1">
    <property type="nucleotide sequence ID" value="NZ_FWFS01000007.1"/>
</dbReference>
<dbReference type="InterPro" id="IPR029058">
    <property type="entry name" value="AB_hydrolase_fold"/>
</dbReference>
<keyword evidence="3 8" id="KW-0808">Transferase</keyword>
<dbReference type="InterPro" id="IPR051321">
    <property type="entry name" value="PHA/PHB_synthase"/>
</dbReference>
<dbReference type="Pfam" id="PF00561">
    <property type="entry name" value="Abhydrolase_1"/>
    <property type="match status" value="1"/>
</dbReference>
<evidence type="ECO:0000313" key="8">
    <source>
        <dbReference type="EMBL" id="SLN50181.1"/>
    </source>
</evidence>
<dbReference type="EC" id="2.3.1.-" evidence="8"/>
<dbReference type="InterPro" id="IPR010963">
    <property type="entry name" value="PHA_synth_I"/>
</dbReference>
<evidence type="ECO:0000313" key="9">
    <source>
        <dbReference type="Proteomes" id="UP000193862"/>
    </source>
</evidence>
<evidence type="ECO:0000256" key="5">
    <source>
        <dbReference type="SAM" id="MobiDB-lite"/>
    </source>
</evidence>
<protein>
    <submittedName>
        <fullName evidence="8">Poly-beta-hydroxybutyrate polymerase</fullName>
        <ecNumber evidence="8">2.3.1.-</ecNumber>
    </submittedName>
</protein>
<keyword evidence="9" id="KW-1185">Reference proteome</keyword>
<evidence type="ECO:0000256" key="2">
    <source>
        <dbReference type="ARBA" id="ARBA00022490"/>
    </source>
</evidence>